<dbReference type="GeneID" id="72414486"/>
<dbReference type="EMBL" id="QEIT01000021">
    <property type="protein sequence ID" value="PWZ75864.1"/>
    <property type="molecule type" value="Genomic_DNA"/>
</dbReference>
<evidence type="ECO:0000313" key="4">
    <source>
        <dbReference type="EMBL" id="REA79912.1"/>
    </source>
</evidence>
<sequence length="93" mass="11253">MGLAELLTIVFVVLKLTGVIDWSWWLVLLPEIIAILIYTVLFIITVVYARMQNKIFMSKYERAAKRTRNKHEEYLKRRQKWFENHKLDRGEKK</sequence>
<evidence type="ECO:0000313" key="5">
    <source>
        <dbReference type="Proteomes" id="UP000246351"/>
    </source>
</evidence>
<dbReference type="Pfam" id="PF10269">
    <property type="entry name" value="Tmemb_185A"/>
    <property type="match status" value="1"/>
</dbReference>
<dbReference type="RefSeq" id="WP_015978014.1">
    <property type="nucleotide sequence ID" value="NZ_BAAFHQ010000006.1"/>
</dbReference>
<evidence type="ECO:0008006" key="8">
    <source>
        <dbReference type="Google" id="ProtNLM"/>
    </source>
</evidence>
<name>A0A1B1P4T4_STAPS</name>
<organism evidence="2 6">
    <name type="scientific">Staphylococcus pseudintermedius</name>
    <dbReference type="NCBI Taxonomy" id="283734"/>
    <lineage>
        <taxon>Bacteria</taxon>
        <taxon>Bacillati</taxon>
        <taxon>Bacillota</taxon>
        <taxon>Bacilli</taxon>
        <taxon>Bacillales</taxon>
        <taxon>Staphylococcaceae</taxon>
        <taxon>Staphylococcus</taxon>
        <taxon>Staphylococcus intermedius group</taxon>
    </lineage>
</organism>
<gene>
    <name evidence="2" type="ORF">DD902_04175</name>
    <name evidence="3" type="ORF">DD924_12925</name>
    <name evidence="4" type="ORF">DV961_13760</name>
</gene>
<accession>A0A1B1P4T4</accession>
<dbReference type="Proteomes" id="UP000246351">
    <property type="component" value="Unassembled WGS sequence"/>
</dbReference>
<keyword evidence="1" id="KW-0472">Membrane</keyword>
<evidence type="ECO:0000313" key="6">
    <source>
        <dbReference type="Proteomes" id="UP000246800"/>
    </source>
</evidence>
<dbReference type="OrthoDB" id="4578823at2"/>
<dbReference type="Proteomes" id="UP000256409">
    <property type="component" value="Unassembled WGS sequence"/>
</dbReference>
<keyword evidence="1" id="KW-1133">Transmembrane helix</keyword>
<dbReference type="Proteomes" id="UP000246800">
    <property type="component" value="Unassembled WGS sequence"/>
</dbReference>
<feature type="transmembrane region" description="Helical" evidence="1">
    <location>
        <begin position="32"/>
        <end position="49"/>
    </location>
</feature>
<protein>
    <recommendedName>
        <fullName evidence="8">Transmembrane Fragile-X-F protein</fullName>
    </recommendedName>
</protein>
<dbReference type="AlphaFoldDB" id="A0A1B1P4T4"/>
<comment type="caution">
    <text evidence="2">The sequence shown here is derived from an EMBL/GenBank/DDBJ whole genome shotgun (WGS) entry which is preliminary data.</text>
</comment>
<dbReference type="InterPro" id="IPR019396">
    <property type="entry name" value="TM_Fragile-X-F-assoc"/>
</dbReference>
<evidence type="ECO:0000313" key="2">
    <source>
        <dbReference type="EMBL" id="PWZ75864.1"/>
    </source>
</evidence>
<evidence type="ECO:0000313" key="7">
    <source>
        <dbReference type="Proteomes" id="UP000256409"/>
    </source>
</evidence>
<keyword evidence="1" id="KW-0812">Transmembrane</keyword>
<reference evidence="4" key="2">
    <citation type="journal article" date="2018" name="Vet. Microbiol.">
        <title>Methicillin-resistant staphylococci amongst veterinary personnel, personnel-owned pets, patients and the hospital environment of two small animal veterinary hospitals.</title>
        <authorList>
            <person name="Worthing K.A."/>
            <person name="Brown J."/>
            <person name="Gerber L."/>
            <person name="Abraham S."/>
            <person name="Trott D."/>
            <person name="Norris J.M."/>
        </authorList>
    </citation>
    <scope>NUCLEOTIDE SEQUENCE</scope>
    <source>
        <strain evidence="4">ST496-2</strain>
    </source>
</reference>
<proteinExistence type="predicted"/>
<evidence type="ECO:0000256" key="1">
    <source>
        <dbReference type="SAM" id="Phobius"/>
    </source>
</evidence>
<reference evidence="7" key="3">
    <citation type="journal article" date="2018" name="Vet. Microbiol.">
        <title>Molecular epidemiology of methicillin-resistant staphylococci amongst veterinary personnel, personnel-owned pets, patients and the hospital environment of two companion animal veterinary hospitals.</title>
        <authorList>
            <person name="Worthing K.A."/>
            <person name="Brown J."/>
            <person name="Gerber L."/>
            <person name="Abraham S."/>
            <person name="Trott D."/>
            <person name="Norris J.M."/>
        </authorList>
    </citation>
    <scope>NUCLEOTIDE SEQUENCE [LARGE SCALE GENOMIC DNA]</scope>
    <source>
        <strain evidence="7">ST496-2</strain>
    </source>
</reference>
<dbReference type="EMBL" id="QQPC01000242">
    <property type="protein sequence ID" value="REA79912.1"/>
    <property type="molecule type" value="Genomic_DNA"/>
</dbReference>
<evidence type="ECO:0000313" key="3">
    <source>
        <dbReference type="EMBL" id="PWZ97085.1"/>
    </source>
</evidence>
<reference evidence="5 6" key="1">
    <citation type="journal article" date="2018" name="Vet. Microbiol.">
        <title>Clonal diversity and geographic distribution of methicillin-resistant Staphylococcus pseudintermedius from Australian animals: Discovery of novel sequence types.</title>
        <authorList>
            <person name="Worthing K.A."/>
            <person name="Abraham S."/>
            <person name="Coombs G.W."/>
            <person name="Pang S."/>
            <person name="Saputra S."/>
            <person name="Jordan D."/>
            <person name="Trott D.J."/>
            <person name="Norris J.M."/>
        </authorList>
    </citation>
    <scope>NUCLEOTIDE SEQUENCE [LARGE SCALE GENOMIC DNA]</scope>
    <source>
        <strain evidence="2 6">ST525 1</strain>
        <strain evidence="3 5">ST71 3</strain>
    </source>
</reference>
<dbReference type="EMBL" id="QEIV01001301">
    <property type="protein sequence ID" value="PWZ97085.1"/>
    <property type="molecule type" value="Genomic_DNA"/>
</dbReference>